<keyword evidence="3" id="KW-0677">Repeat</keyword>
<feature type="domain" description="Nephrocystin 3-like N-terminal" evidence="7">
    <location>
        <begin position="344"/>
        <end position="506"/>
    </location>
</feature>
<dbReference type="InterPro" id="IPR029058">
    <property type="entry name" value="AB_hydrolase_fold"/>
</dbReference>
<comment type="function">
    <text evidence="1 4">Involved in inositol deacylation of GPI-anchored proteins which plays important roles in the quality control and ER-associated degradation of GPI-anchored proteins.</text>
</comment>
<proteinExistence type="inferred from homology"/>
<keyword evidence="4" id="KW-0813">Transport</keyword>
<evidence type="ECO:0000256" key="4">
    <source>
        <dbReference type="RuleBase" id="RU365011"/>
    </source>
</evidence>
<name>A0AAN6N513_9PEZI</name>
<evidence type="ECO:0000256" key="3">
    <source>
        <dbReference type="ARBA" id="ARBA00022737"/>
    </source>
</evidence>
<evidence type="ECO:0000259" key="7">
    <source>
        <dbReference type="Pfam" id="PF24883"/>
    </source>
</evidence>
<dbReference type="InterPro" id="IPR012908">
    <property type="entry name" value="PGAP1-ab_dom-like"/>
</dbReference>
<keyword evidence="4" id="KW-0472">Membrane</keyword>
<evidence type="ECO:0000313" key="9">
    <source>
        <dbReference type="Proteomes" id="UP001303473"/>
    </source>
</evidence>
<dbReference type="InterPro" id="IPR054471">
    <property type="entry name" value="GPIID_WHD"/>
</dbReference>
<keyword evidence="4" id="KW-0653">Protein transport</keyword>
<dbReference type="PANTHER" id="PTHR10039:SF16">
    <property type="entry name" value="GPI INOSITOL-DEACYLASE"/>
    <property type="match status" value="1"/>
</dbReference>
<gene>
    <name evidence="8" type="ORF">QBC46DRAFT_438277</name>
</gene>
<dbReference type="Pfam" id="PF24883">
    <property type="entry name" value="NPHP3_N"/>
    <property type="match status" value="1"/>
</dbReference>
<dbReference type="EC" id="3.1.-.-" evidence="4"/>
<dbReference type="SUPFAM" id="SSF53474">
    <property type="entry name" value="alpha/beta-Hydrolases"/>
    <property type="match status" value="1"/>
</dbReference>
<dbReference type="GO" id="GO:0015031">
    <property type="term" value="P:protein transport"/>
    <property type="evidence" value="ECO:0007669"/>
    <property type="project" value="UniProtKB-KW"/>
</dbReference>
<dbReference type="InterPro" id="IPR056884">
    <property type="entry name" value="NPHP3-like_N"/>
</dbReference>
<accession>A0AAN6N513</accession>
<comment type="subcellular location">
    <subcellularLocation>
        <location evidence="4">Endoplasmic reticulum membrane</location>
    </subcellularLocation>
</comment>
<evidence type="ECO:0000256" key="1">
    <source>
        <dbReference type="ARBA" id="ARBA00003496"/>
    </source>
</evidence>
<organism evidence="8 9">
    <name type="scientific">Diplogelasinospora grovesii</name>
    <dbReference type="NCBI Taxonomy" id="303347"/>
    <lineage>
        <taxon>Eukaryota</taxon>
        <taxon>Fungi</taxon>
        <taxon>Dikarya</taxon>
        <taxon>Ascomycota</taxon>
        <taxon>Pezizomycotina</taxon>
        <taxon>Sordariomycetes</taxon>
        <taxon>Sordariomycetidae</taxon>
        <taxon>Sordariales</taxon>
        <taxon>Diplogelasinosporaceae</taxon>
        <taxon>Diplogelasinospora</taxon>
    </lineage>
</organism>
<dbReference type="PANTHER" id="PTHR10039">
    <property type="entry name" value="AMELOGENIN"/>
    <property type="match status" value="1"/>
</dbReference>
<keyword evidence="4" id="KW-0378">Hydrolase</keyword>
<dbReference type="SMART" id="SM00320">
    <property type="entry name" value="WD40"/>
    <property type="match status" value="4"/>
</dbReference>
<evidence type="ECO:0000259" key="6">
    <source>
        <dbReference type="Pfam" id="PF22939"/>
    </source>
</evidence>
<dbReference type="Gene3D" id="3.40.50.300">
    <property type="entry name" value="P-loop containing nucleotide triphosphate hydrolases"/>
    <property type="match status" value="1"/>
</dbReference>
<dbReference type="InterPro" id="IPR015943">
    <property type="entry name" value="WD40/YVTN_repeat-like_dom_sf"/>
</dbReference>
<feature type="domain" description="GPI inositol-deacylase winged helix" evidence="6">
    <location>
        <begin position="619"/>
        <end position="697"/>
    </location>
</feature>
<dbReference type="Gene3D" id="3.40.50.1820">
    <property type="entry name" value="alpha/beta hydrolase"/>
    <property type="match status" value="1"/>
</dbReference>
<dbReference type="EMBL" id="MU853814">
    <property type="protein sequence ID" value="KAK3939301.1"/>
    <property type="molecule type" value="Genomic_DNA"/>
</dbReference>
<protein>
    <recommendedName>
        <fullName evidence="2 4">GPI inositol-deacylase</fullName>
        <ecNumber evidence="4">3.1.-.-</ecNumber>
    </recommendedName>
</protein>
<dbReference type="GO" id="GO:0005789">
    <property type="term" value="C:endoplasmic reticulum membrane"/>
    <property type="evidence" value="ECO:0007669"/>
    <property type="project" value="UniProtKB-SubCell"/>
</dbReference>
<dbReference type="InterPro" id="IPR027417">
    <property type="entry name" value="P-loop_NTPase"/>
</dbReference>
<reference evidence="9" key="1">
    <citation type="journal article" date="2023" name="Mol. Phylogenet. Evol.">
        <title>Genome-scale phylogeny and comparative genomics of the fungal order Sordariales.</title>
        <authorList>
            <person name="Hensen N."/>
            <person name="Bonometti L."/>
            <person name="Westerberg I."/>
            <person name="Brannstrom I.O."/>
            <person name="Guillou S."/>
            <person name="Cros-Aarteil S."/>
            <person name="Calhoun S."/>
            <person name="Haridas S."/>
            <person name="Kuo A."/>
            <person name="Mondo S."/>
            <person name="Pangilinan J."/>
            <person name="Riley R."/>
            <person name="LaButti K."/>
            <person name="Andreopoulos B."/>
            <person name="Lipzen A."/>
            <person name="Chen C."/>
            <person name="Yan M."/>
            <person name="Daum C."/>
            <person name="Ng V."/>
            <person name="Clum A."/>
            <person name="Steindorff A."/>
            <person name="Ohm R.A."/>
            <person name="Martin F."/>
            <person name="Silar P."/>
            <person name="Natvig D.O."/>
            <person name="Lalanne C."/>
            <person name="Gautier V."/>
            <person name="Ament-Velasquez S.L."/>
            <person name="Kruys A."/>
            <person name="Hutchinson M.I."/>
            <person name="Powell A.J."/>
            <person name="Barry K."/>
            <person name="Miller A.N."/>
            <person name="Grigoriev I.V."/>
            <person name="Debuchy R."/>
            <person name="Gladieux P."/>
            <person name="Hiltunen Thoren M."/>
            <person name="Johannesson H."/>
        </authorList>
    </citation>
    <scope>NUCLEOTIDE SEQUENCE [LARGE SCALE GENOMIC DNA]</scope>
    <source>
        <strain evidence="9">CBS 340.73</strain>
    </source>
</reference>
<dbReference type="GO" id="GO:0016788">
    <property type="term" value="F:hydrolase activity, acting on ester bonds"/>
    <property type="evidence" value="ECO:0007669"/>
    <property type="project" value="InterPro"/>
</dbReference>
<dbReference type="SUPFAM" id="SSF50998">
    <property type="entry name" value="Quinoprotein alcohol dehydrogenase-like"/>
    <property type="match status" value="1"/>
</dbReference>
<dbReference type="Pfam" id="PF07819">
    <property type="entry name" value="PGAP1"/>
    <property type="match status" value="1"/>
</dbReference>
<evidence type="ECO:0000259" key="5">
    <source>
        <dbReference type="Pfam" id="PF07819"/>
    </source>
</evidence>
<feature type="domain" description="GPI inositol-deacylase PGAP1-like alpha/beta" evidence="5">
    <location>
        <begin position="60"/>
        <end position="191"/>
    </location>
</feature>
<evidence type="ECO:0000313" key="8">
    <source>
        <dbReference type="EMBL" id="KAK3939301.1"/>
    </source>
</evidence>
<dbReference type="SUPFAM" id="SSF52540">
    <property type="entry name" value="P-loop containing nucleoside triphosphate hydrolases"/>
    <property type="match status" value="1"/>
</dbReference>
<sequence>MASTSGTRRSLLSPTRSFLSRRIQSLSVHGANDAAPDSDTWGPYGLTLLHQPSEPLIDFIFVHGLGGGSRKTWSKTPSAAHFWPKEWLPVEPWCKNVRIHTFGYNATWKERAASELNVHDFGQALLTDIRNSPLLSGDDVRTPIVLIGHSMGGQVIKKMLLMAKHDPSCAGVAARIHTIFFLATPHRGSNMAPILKSMLRLVAGNASKAYVDSLVPSSETIQTINDEFRHAYQGIHICSFFETVPTSVGIIVDKGSAILGLPGEQISHLNADHSQMCKFDSPSDSNYCRLRDAFAATISSIEKTTLSSQMHRHRDEMRELLRYLGMKERPGIEFANAIDHRTEGSCSWLTDKESFHQWLDDLDGGPKCLWLQGEPATGKSTLAGHVIQCLEECNRDCSYFFFQHINSRRSTVAELLCHLAWQMALSNTTVRAELLDMCGSGVTIDKNDERAIWRAVFANRILRVEYQQPQYWVIDALDECSNPASLFPLLAKIEKQVHVRIFVTSRPSLEFERAFSQGRIPRITESVTLEASLGDIKLFLEEHASFFLADSELERKELVNKILGMSNGNFLWTALMVKKIENAVSKEQVHAILNSVPREIGGLYTDIFRNVIAAQDNIDIARAILRWTLCTLRPLSVDELKEALRLDIGMSPYQLEMTAGPICGHLVRVDADFRVRAAHQTVREFLFREQDDVDFGMNKEEEHSRIMKVCLAYLRGDEMKPPRFRRANSSSSHKQAKRSAFSSYAIIHFSDHLSFTTTSDVTHFVALNDLVMTNSLSWIDAVAGTEDLAPLTETAKNVTVYLERRAKYESPLGAETQNLLTWANDLIYLVAQFGKALLSNPAAIYHPTPRLQFDDKFALATWEGKIYIYHEATFQEIAQLTHGDPVNRLRFATVNDYLVSASRGKLCFWNTTTAELLWSIDIPHMTLAFAFGEDSKTLHVATAANYAIEVDVLLGREVDRFSFCDGDEDEKREYRDRWPLVRVDFHIGLGLLGVASDPTSVSFWDLEEHGFVAQFYPSRLTDPEPDPEPMICAFIFNPNPEINLAAVSVEGGITYVFDPETGTTQATAVTGGYMLAASPDGTILAARTKKGVVRLYDFQTLKLLHQVFTHDEDVLSLAMIVFNSGSSRFFEISAYYFNVWEPSALVRRSNSGDDSSVDVSHEAATPPELIRPRTYDDERDIWAVAAHHDNDFIFCGRRDGSVAAYATASGKVAQEMYTHGQHTHGRHVAVRLLEWNQARNLLVTVDASGRITVREVSMASPGPFKISEPILDESLDCSVYQILISSDGKGLLVSTQDSDVLWELTTSTKTASCSHLRSWELPRRWASHPDMNLLLLFEKGGMKTYSWATLELLSEVDSLGLPGRLQSISAILPPHSSTLYLLTWDFAPADRYFRF</sequence>
<dbReference type="SUPFAM" id="SSF50969">
    <property type="entry name" value="YVTN repeat-like/Quinoprotein amine dehydrogenase"/>
    <property type="match status" value="1"/>
</dbReference>
<keyword evidence="9" id="KW-1185">Reference proteome</keyword>
<keyword evidence="4" id="KW-0256">Endoplasmic reticulum</keyword>
<dbReference type="InterPro" id="IPR011044">
    <property type="entry name" value="Quino_amine_DH_bsu"/>
</dbReference>
<dbReference type="InterPro" id="IPR001680">
    <property type="entry name" value="WD40_rpt"/>
</dbReference>
<dbReference type="Pfam" id="PF22939">
    <property type="entry name" value="WHD_GPIID"/>
    <property type="match status" value="1"/>
</dbReference>
<evidence type="ECO:0000256" key="2">
    <source>
        <dbReference type="ARBA" id="ARBA00015856"/>
    </source>
</evidence>
<dbReference type="InterPro" id="IPR011047">
    <property type="entry name" value="Quinoprotein_ADH-like_sf"/>
</dbReference>
<comment type="similarity">
    <text evidence="4">Belongs to the GPI inositol-deacylase family.</text>
</comment>
<dbReference type="Proteomes" id="UP001303473">
    <property type="component" value="Unassembled WGS sequence"/>
</dbReference>
<comment type="caution">
    <text evidence="8">The sequence shown here is derived from an EMBL/GenBank/DDBJ whole genome shotgun (WGS) entry which is preliminary data.</text>
</comment>
<dbReference type="Gene3D" id="2.130.10.10">
    <property type="entry name" value="YVTN repeat-like/Quinoprotein amine dehydrogenase"/>
    <property type="match status" value="2"/>
</dbReference>